<dbReference type="InterPro" id="IPR036396">
    <property type="entry name" value="Cyt_P450_sf"/>
</dbReference>
<evidence type="ECO:0000313" key="2">
    <source>
        <dbReference type="Proteomes" id="UP001362999"/>
    </source>
</evidence>
<accession>A0AAV9ZGR5</accession>
<dbReference type="GO" id="GO:0016705">
    <property type="term" value="F:oxidoreductase activity, acting on paired donors, with incorporation or reduction of molecular oxygen"/>
    <property type="evidence" value="ECO:0007669"/>
    <property type="project" value="InterPro"/>
</dbReference>
<evidence type="ECO:0000313" key="1">
    <source>
        <dbReference type="EMBL" id="KAK6981411.1"/>
    </source>
</evidence>
<dbReference type="Gene3D" id="1.10.630.10">
    <property type="entry name" value="Cytochrome P450"/>
    <property type="match status" value="1"/>
</dbReference>
<reference evidence="1 2" key="1">
    <citation type="journal article" date="2024" name="J Genomics">
        <title>Draft genome sequencing and assembly of Favolaschia claudopus CIRM-BRFM 2984 isolated from oak limbs.</title>
        <authorList>
            <person name="Navarro D."/>
            <person name="Drula E."/>
            <person name="Chaduli D."/>
            <person name="Cazenave R."/>
            <person name="Ahrendt S."/>
            <person name="Wang J."/>
            <person name="Lipzen A."/>
            <person name="Daum C."/>
            <person name="Barry K."/>
            <person name="Grigoriev I.V."/>
            <person name="Favel A."/>
            <person name="Rosso M.N."/>
            <person name="Martin F."/>
        </authorList>
    </citation>
    <scope>NUCLEOTIDE SEQUENCE [LARGE SCALE GENOMIC DNA]</scope>
    <source>
        <strain evidence="1 2">CIRM-BRFM 2984</strain>
    </source>
</reference>
<dbReference type="EMBL" id="JAWWNJ010000150">
    <property type="protein sequence ID" value="KAK6981411.1"/>
    <property type="molecule type" value="Genomic_DNA"/>
</dbReference>
<comment type="caution">
    <text evidence="1">The sequence shown here is derived from an EMBL/GenBank/DDBJ whole genome shotgun (WGS) entry which is preliminary data.</text>
</comment>
<dbReference type="GO" id="GO:0020037">
    <property type="term" value="F:heme binding"/>
    <property type="evidence" value="ECO:0007669"/>
    <property type="project" value="InterPro"/>
</dbReference>
<sequence>MSAANRSTAIWGPDATECKPERWVKSDTGRIEASWSVFRMTFLSGAKVCPISFEPVSAPIEWRMGITLEPRWVVRGPLGNQPKCLPATIPDFEVYYPHPQIRQFLSEFDPGSLFEPRDLVDDSNHHVANVPAATLSHCYKEDSYDQYKSFGTLFEKMRLFSPARETFSMLASITTKRGSWEVIYLYKGEWCTNSGVRRRNIALSITSTLWSCL</sequence>
<proteinExistence type="predicted"/>
<dbReference type="GO" id="GO:0004497">
    <property type="term" value="F:monooxygenase activity"/>
    <property type="evidence" value="ECO:0007669"/>
    <property type="project" value="InterPro"/>
</dbReference>
<dbReference type="SUPFAM" id="SSF48264">
    <property type="entry name" value="Cytochrome P450"/>
    <property type="match status" value="1"/>
</dbReference>
<dbReference type="AlphaFoldDB" id="A0AAV9ZGR5"/>
<dbReference type="Proteomes" id="UP001362999">
    <property type="component" value="Unassembled WGS sequence"/>
</dbReference>
<organism evidence="1 2">
    <name type="scientific">Favolaschia claudopus</name>
    <dbReference type="NCBI Taxonomy" id="2862362"/>
    <lineage>
        <taxon>Eukaryota</taxon>
        <taxon>Fungi</taxon>
        <taxon>Dikarya</taxon>
        <taxon>Basidiomycota</taxon>
        <taxon>Agaricomycotina</taxon>
        <taxon>Agaricomycetes</taxon>
        <taxon>Agaricomycetidae</taxon>
        <taxon>Agaricales</taxon>
        <taxon>Marasmiineae</taxon>
        <taxon>Mycenaceae</taxon>
        <taxon>Favolaschia</taxon>
    </lineage>
</organism>
<keyword evidence="2" id="KW-1185">Reference proteome</keyword>
<protein>
    <submittedName>
        <fullName evidence="1">Uncharacterized protein</fullName>
    </submittedName>
</protein>
<gene>
    <name evidence="1" type="ORF">R3P38DRAFT_2808171</name>
</gene>
<name>A0AAV9ZGR5_9AGAR</name>
<dbReference type="GO" id="GO:0005506">
    <property type="term" value="F:iron ion binding"/>
    <property type="evidence" value="ECO:0007669"/>
    <property type="project" value="InterPro"/>
</dbReference>